<name>A0A2N0ZGG8_9BACI</name>
<comment type="caution">
    <text evidence="1">The sequence shown here is derived from an EMBL/GenBank/DDBJ whole genome shotgun (WGS) entry which is preliminary data.</text>
</comment>
<dbReference type="Proteomes" id="UP000233343">
    <property type="component" value="Unassembled WGS sequence"/>
</dbReference>
<reference evidence="1 2" key="1">
    <citation type="journal article" date="2010" name="Int. J. Syst. Evol. Microbiol.">
        <title>Bacillus horneckiae sp. nov., isolated from a spacecraft-assembly clean room.</title>
        <authorList>
            <person name="Vaishampayan P."/>
            <person name="Probst A."/>
            <person name="Krishnamurthi S."/>
            <person name="Ghosh S."/>
            <person name="Osman S."/>
            <person name="McDowall A."/>
            <person name="Ruckmani A."/>
            <person name="Mayilraj S."/>
            <person name="Venkateswaran K."/>
        </authorList>
    </citation>
    <scope>NUCLEOTIDE SEQUENCE [LARGE SCALE GENOMIC DNA]</scope>
    <source>
        <strain evidence="2">1PO1SC</strain>
    </source>
</reference>
<dbReference type="EMBL" id="PISD01000027">
    <property type="protein sequence ID" value="PKG28583.1"/>
    <property type="molecule type" value="Genomic_DNA"/>
</dbReference>
<gene>
    <name evidence="1" type="ORF">CWS20_12625</name>
</gene>
<organism evidence="1 2">
    <name type="scientific">Cytobacillus horneckiae</name>
    <dbReference type="NCBI Taxonomy" id="549687"/>
    <lineage>
        <taxon>Bacteria</taxon>
        <taxon>Bacillati</taxon>
        <taxon>Bacillota</taxon>
        <taxon>Bacilli</taxon>
        <taxon>Bacillales</taxon>
        <taxon>Bacillaceae</taxon>
        <taxon>Cytobacillus</taxon>
    </lineage>
</organism>
<sequence length="66" mass="7697">MLSVNDQQRSFTEIKAIYLCEETKKKSVHRDKTDISHLRHQKMRAVHHRIIQIIGAPMNAQFPIAS</sequence>
<evidence type="ECO:0000313" key="1">
    <source>
        <dbReference type="EMBL" id="PKG28583.1"/>
    </source>
</evidence>
<dbReference type="AlphaFoldDB" id="A0A2N0ZGG8"/>
<proteinExistence type="predicted"/>
<protein>
    <submittedName>
        <fullName evidence="1">Uncharacterized protein</fullName>
    </submittedName>
</protein>
<keyword evidence="2" id="KW-1185">Reference proteome</keyword>
<evidence type="ECO:0000313" key="2">
    <source>
        <dbReference type="Proteomes" id="UP000233343"/>
    </source>
</evidence>
<accession>A0A2N0ZGG8</accession>